<keyword evidence="7" id="KW-1185">Reference proteome</keyword>
<dbReference type="InterPro" id="IPR016035">
    <property type="entry name" value="Acyl_Trfase/lysoPLipase"/>
</dbReference>
<organism evidence="6 7">
    <name type="scientific">Inquilinus ginsengisoli</name>
    <dbReference type="NCBI Taxonomy" id="363840"/>
    <lineage>
        <taxon>Bacteria</taxon>
        <taxon>Pseudomonadati</taxon>
        <taxon>Pseudomonadota</taxon>
        <taxon>Alphaproteobacteria</taxon>
        <taxon>Rhodospirillales</taxon>
        <taxon>Rhodospirillaceae</taxon>
        <taxon>Inquilinus</taxon>
    </lineage>
</organism>
<accession>A0ABU1JY32</accession>
<dbReference type="SUPFAM" id="SSF52151">
    <property type="entry name" value="FabD/lysophospholipase-like"/>
    <property type="match status" value="1"/>
</dbReference>
<evidence type="ECO:0000256" key="1">
    <source>
        <dbReference type="ARBA" id="ARBA00022801"/>
    </source>
</evidence>
<sequence length="393" mass="43842">MRGVKQKQARSAPGQVGLPAYDVVALVLQGGGALGAYQAGVYEGLHEAGIRPTWLAGISIGALNTAVIAGSPESERVDRLREFWETICAVPVEWPATGGLAENLPFAFDLRSAHNTVAAMRALFQGQPGFFKPRFPPPYLSPFAGDAATSFYDTTPLRDTLERLIDFDRLNSGEMRVSVGAVNVRSGNFTYFDTSERRLGPEHFMASGALPPGFPAIEIDGEHYWDGGVVSNTPLSYVLSTEPRRDTLTFQVDLWSAKGRLPDDLMEVSSRQKDIQYSSRTRAITTYMMQMQKMRQALQRVMEKLPEEAKQDPEIKAIADLACHRAYNIVHLIYQTKAYEGHSKDYEFGLDAMREHWQSGLDDIRRTLADPRRLDRPSPEVGVVTHDVHRLDR</sequence>
<keyword evidence="1 4" id="KW-0378">Hydrolase</keyword>
<feature type="short sequence motif" description="GXSXG" evidence="4">
    <location>
        <begin position="57"/>
        <end position="61"/>
    </location>
</feature>
<dbReference type="Pfam" id="PF01734">
    <property type="entry name" value="Patatin"/>
    <property type="match status" value="1"/>
</dbReference>
<feature type="active site" description="Nucleophile" evidence="4">
    <location>
        <position position="59"/>
    </location>
</feature>
<keyword evidence="2 4" id="KW-0442">Lipid degradation</keyword>
<evidence type="ECO:0000259" key="5">
    <source>
        <dbReference type="PROSITE" id="PS51635"/>
    </source>
</evidence>
<dbReference type="InterPro" id="IPR021095">
    <property type="entry name" value="DUF3734"/>
</dbReference>
<feature type="short sequence motif" description="GXGXXG" evidence="4">
    <location>
        <begin position="30"/>
        <end position="35"/>
    </location>
</feature>
<dbReference type="Proteomes" id="UP001262410">
    <property type="component" value="Unassembled WGS sequence"/>
</dbReference>
<protein>
    <submittedName>
        <fullName evidence="6">NTE family protein</fullName>
    </submittedName>
</protein>
<evidence type="ECO:0000313" key="6">
    <source>
        <dbReference type="EMBL" id="MDR6293541.1"/>
    </source>
</evidence>
<dbReference type="PANTHER" id="PTHR14226">
    <property type="entry name" value="NEUROPATHY TARGET ESTERASE/SWISS CHEESE D.MELANOGASTER"/>
    <property type="match status" value="1"/>
</dbReference>
<feature type="short sequence motif" description="DGA/G" evidence="4">
    <location>
        <begin position="226"/>
        <end position="228"/>
    </location>
</feature>
<dbReference type="RefSeq" id="WP_309800594.1">
    <property type="nucleotide sequence ID" value="NZ_JAVDPW010000012.1"/>
</dbReference>
<gene>
    <name evidence="6" type="ORF">E9232_006092</name>
</gene>
<name>A0ABU1JY32_9PROT</name>
<dbReference type="PROSITE" id="PS51635">
    <property type="entry name" value="PNPLA"/>
    <property type="match status" value="1"/>
</dbReference>
<feature type="active site" description="Proton acceptor" evidence="4">
    <location>
        <position position="226"/>
    </location>
</feature>
<evidence type="ECO:0000256" key="4">
    <source>
        <dbReference type="PROSITE-ProRule" id="PRU01161"/>
    </source>
</evidence>
<proteinExistence type="predicted"/>
<evidence type="ECO:0000256" key="3">
    <source>
        <dbReference type="ARBA" id="ARBA00023098"/>
    </source>
</evidence>
<feature type="domain" description="PNPLA" evidence="5">
    <location>
        <begin position="26"/>
        <end position="239"/>
    </location>
</feature>
<evidence type="ECO:0000256" key="2">
    <source>
        <dbReference type="ARBA" id="ARBA00022963"/>
    </source>
</evidence>
<reference evidence="6 7" key="1">
    <citation type="submission" date="2023-07" db="EMBL/GenBank/DDBJ databases">
        <title>Sorghum-associated microbial communities from plants grown in Nebraska, USA.</title>
        <authorList>
            <person name="Schachtman D."/>
        </authorList>
    </citation>
    <scope>NUCLEOTIDE SEQUENCE [LARGE SCALE GENOMIC DNA]</scope>
    <source>
        <strain evidence="6 7">584</strain>
    </source>
</reference>
<dbReference type="CDD" id="cd07209">
    <property type="entry name" value="Pat_hypo_Ecoli_Z1214_like"/>
    <property type="match status" value="1"/>
</dbReference>
<comment type="caution">
    <text evidence="6">The sequence shown here is derived from an EMBL/GenBank/DDBJ whole genome shotgun (WGS) entry which is preliminary data.</text>
</comment>
<dbReference type="EMBL" id="JAVDPW010000012">
    <property type="protein sequence ID" value="MDR6293541.1"/>
    <property type="molecule type" value="Genomic_DNA"/>
</dbReference>
<evidence type="ECO:0000313" key="7">
    <source>
        <dbReference type="Proteomes" id="UP001262410"/>
    </source>
</evidence>
<dbReference type="PANTHER" id="PTHR14226:SF57">
    <property type="entry name" value="BLR7027 PROTEIN"/>
    <property type="match status" value="1"/>
</dbReference>
<keyword evidence="3 4" id="KW-0443">Lipid metabolism</keyword>
<dbReference type="Gene3D" id="3.40.1090.10">
    <property type="entry name" value="Cytosolic phospholipase A2 catalytic domain"/>
    <property type="match status" value="2"/>
</dbReference>
<dbReference type="InterPro" id="IPR002641">
    <property type="entry name" value="PNPLA_dom"/>
</dbReference>
<dbReference type="InterPro" id="IPR050301">
    <property type="entry name" value="NTE"/>
</dbReference>
<dbReference type="Pfam" id="PF12536">
    <property type="entry name" value="DUF3734"/>
    <property type="match status" value="1"/>
</dbReference>